<evidence type="ECO:0000313" key="2">
    <source>
        <dbReference type="Proteomes" id="UP000683436"/>
    </source>
</evidence>
<dbReference type="EMBL" id="CP076683">
    <property type="protein sequence ID" value="QWV16424.1"/>
    <property type="molecule type" value="Genomic_DNA"/>
</dbReference>
<proteinExistence type="predicted"/>
<keyword evidence="2" id="KW-1185">Reference proteome</keyword>
<reference evidence="1 2" key="1">
    <citation type="submission" date="2021-06" db="EMBL/GenBank/DDBJ databases">
        <title>Microbial metabolic specificity influences pelagic lipid remineralization.</title>
        <authorList>
            <person name="Behrendt L."/>
            <person name="Hunter J.E."/>
            <person name="Alcolombri U."/>
            <person name="Smriga S."/>
            <person name="Mincer T."/>
            <person name="Lowenstein D.P."/>
            <person name="Peaudecerf F.J."/>
            <person name="Fernandez V.I."/>
            <person name="Fredricks H."/>
            <person name="Almblad H."/>
            <person name="Harrison J.J."/>
            <person name="Stocker R."/>
            <person name="Van Mooy B.A.S."/>
        </authorList>
    </citation>
    <scope>NUCLEOTIDE SEQUENCE [LARGE SCALE GENOMIC DNA]</scope>
    <source>
        <strain evidence="1 2">A252</strain>
    </source>
</reference>
<organism evidence="1 2">
    <name type="scientific">Stutzerimonas zhaodongensis</name>
    <dbReference type="NCBI Taxonomy" id="1176257"/>
    <lineage>
        <taxon>Bacteria</taxon>
        <taxon>Pseudomonadati</taxon>
        <taxon>Pseudomonadota</taxon>
        <taxon>Gammaproteobacteria</taxon>
        <taxon>Pseudomonadales</taxon>
        <taxon>Pseudomonadaceae</taxon>
        <taxon>Stutzerimonas</taxon>
    </lineage>
</organism>
<gene>
    <name evidence="1" type="ORF">KQ248_18285</name>
</gene>
<sequence>MEAERYVSHVIGPKTATVTGETTPTDTINRADGICVANARFIRPFDLGEHTFFEKHRNVNRQAKLRRRFTRSKTNKPSQDQALARPPGTAFIAWKVIHAADRQPHR</sequence>
<protein>
    <submittedName>
        <fullName evidence="1">Uncharacterized protein</fullName>
    </submittedName>
</protein>
<dbReference type="Proteomes" id="UP000683436">
    <property type="component" value="Chromosome"/>
</dbReference>
<accession>A0ABX8IUK6</accession>
<name>A0ABX8IUK6_9GAMM</name>
<evidence type="ECO:0000313" key="1">
    <source>
        <dbReference type="EMBL" id="QWV16424.1"/>
    </source>
</evidence>
<dbReference type="RefSeq" id="WP_181690003.1">
    <property type="nucleotide sequence ID" value="NZ_CP076683.1"/>
</dbReference>